<name>A0ACC1HPW8_9FUNG</name>
<dbReference type="Proteomes" id="UP001145114">
    <property type="component" value="Unassembled WGS sequence"/>
</dbReference>
<reference evidence="1" key="1">
    <citation type="submission" date="2022-06" db="EMBL/GenBank/DDBJ databases">
        <title>Phylogenomic reconstructions and comparative analyses of Kickxellomycotina fungi.</title>
        <authorList>
            <person name="Reynolds N.K."/>
            <person name="Stajich J.E."/>
            <person name="Barry K."/>
            <person name="Grigoriev I.V."/>
            <person name="Crous P."/>
            <person name="Smith M.E."/>
        </authorList>
    </citation>
    <scope>NUCLEOTIDE SEQUENCE</scope>
    <source>
        <strain evidence="1">RSA 2271</strain>
    </source>
</reference>
<accession>A0ACC1HPW8</accession>
<gene>
    <name evidence="1" type="ORF">EV182_006468</name>
</gene>
<evidence type="ECO:0000313" key="2">
    <source>
        <dbReference type="Proteomes" id="UP001145114"/>
    </source>
</evidence>
<protein>
    <submittedName>
        <fullName evidence="1">Uncharacterized protein</fullName>
    </submittedName>
</protein>
<proteinExistence type="predicted"/>
<sequence>MVAENYDAAYEFARQLQRSVPKLRKYIYEYDQARNHAFLWGSPGKFATQSAAQQSADGDGDNAISWAADIETICGACMDFARHTNRSGGPELAQRQLQIGSLAISYCPVDKISEMLDEWLVTSRSLGLDPDSSGGQDAYPLPTSHFLDLDRKLIRSVDATAAAIHGDELATPVDLAMMRTHDPEIVKKCLQRVARGQTTTPSRPELLMEYLDFLLTADQKPPTDAARACRDRLYKEIAAQHSRAARETCEQRIYPKIGSTDYAKLRRFYELYLDVVGEDSERAQIKARLTVLSILSEKEILGGAGFDELLYAMTASRGATRRFLSGWLDQSSVFGIISIARQLVALKPLRSLDKQASEDIAG</sequence>
<dbReference type="EMBL" id="JAMZIH010002671">
    <property type="protein sequence ID" value="KAJ1677292.1"/>
    <property type="molecule type" value="Genomic_DNA"/>
</dbReference>
<organism evidence="1 2">
    <name type="scientific">Spiromyces aspiralis</name>
    <dbReference type="NCBI Taxonomy" id="68401"/>
    <lineage>
        <taxon>Eukaryota</taxon>
        <taxon>Fungi</taxon>
        <taxon>Fungi incertae sedis</taxon>
        <taxon>Zoopagomycota</taxon>
        <taxon>Kickxellomycotina</taxon>
        <taxon>Kickxellomycetes</taxon>
        <taxon>Kickxellales</taxon>
        <taxon>Kickxellaceae</taxon>
        <taxon>Spiromyces</taxon>
    </lineage>
</organism>
<keyword evidence="2" id="KW-1185">Reference proteome</keyword>
<comment type="caution">
    <text evidence="1">The sequence shown here is derived from an EMBL/GenBank/DDBJ whole genome shotgun (WGS) entry which is preliminary data.</text>
</comment>
<feature type="non-terminal residue" evidence="1">
    <location>
        <position position="362"/>
    </location>
</feature>
<evidence type="ECO:0000313" key="1">
    <source>
        <dbReference type="EMBL" id="KAJ1677292.1"/>
    </source>
</evidence>